<evidence type="ECO:0000256" key="1">
    <source>
        <dbReference type="SAM" id="MobiDB-lite"/>
    </source>
</evidence>
<keyword evidence="2" id="KW-1133">Transmembrane helix</keyword>
<keyword evidence="2" id="KW-0812">Transmembrane</keyword>
<feature type="region of interest" description="Disordered" evidence="1">
    <location>
        <begin position="273"/>
        <end position="318"/>
    </location>
</feature>
<keyword evidence="4" id="KW-1185">Reference proteome</keyword>
<evidence type="ECO:0000313" key="4">
    <source>
        <dbReference type="Proteomes" id="UP000314294"/>
    </source>
</evidence>
<keyword evidence="2" id="KW-0472">Membrane</keyword>
<feature type="transmembrane region" description="Helical" evidence="2">
    <location>
        <begin position="98"/>
        <end position="127"/>
    </location>
</feature>
<organism evidence="3 4">
    <name type="scientific">Liparis tanakae</name>
    <name type="common">Tanaka's snailfish</name>
    <dbReference type="NCBI Taxonomy" id="230148"/>
    <lineage>
        <taxon>Eukaryota</taxon>
        <taxon>Metazoa</taxon>
        <taxon>Chordata</taxon>
        <taxon>Craniata</taxon>
        <taxon>Vertebrata</taxon>
        <taxon>Euteleostomi</taxon>
        <taxon>Actinopterygii</taxon>
        <taxon>Neopterygii</taxon>
        <taxon>Teleostei</taxon>
        <taxon>Neoteleostei</taxon>
        <taxon>Acanthomorphata</taxon>
        <taxon>Eupercaria</taxon>
        <taxon>Perciformes</taxon>
        <taxon>Cottioidei</taxon>
        <taxon>Cottales</taxon>
        <taxon>Liparidae</taxon>
        <taxon>Liparis</taxon>
    </lineage>
</organism>
<name>A0A4Z2IAJ6_9TELE</name>
<proteinExistence type="predicted"/>
<sequence length="318" mass="33019">MLEMVNWLRSNNLEDFINMETTAGSGDERRRGKGGSARTGRSRFKTGGWSRSGPTGLRLDCSGEEMAEISRGWLIAEAVGGGGGGGVRRGRVRGRVSVLRAGGLVVVVVVVVSVVNVVALLVAGVVVEARGHAAGRGGRRGGGGGGRGGREEDSPPQLAVVGLRVGLSSLAILAVFWKDPRGAVRVLEHASSAERRALDGTASAHGPRHRRTPLLPSLYENKGNTTVNRETAGRKVPPQGDLGGGEARVIGERVGEALLPQPRVGDGGRDLVVGGDGQGEPVPLTDSSGPTPLWTGAEDRQSLEGSMSVGVRDSRLFL</sequence>
<dbReference type="EMBL" id="SRLO01000108">
    <property type="protein sequence ID" value="TNN75056.1"/>
    <property type="molecule type" value="Genomic_DNA"/>
</dbReference>
<reference evidence="3 4" key="1">
    <citation type="submission" date="2019-03" db="EMBL/GenBank/DDBJ databases">
        <title>First draft genome of Liparis tanakae, snailfish: a comprehensive survey of snailfish specific genes.</title>
        <authorList>
            <person name="Kim W."/>
            <person name="Song I."/>
            <person name="Jeong J.-H."/>
            <person name="Kim D."/>
            <person name="Kim S."/>
            <person name="Ryu S."/>
            <person name="Song J.Y."/>
            <person name="Lee S.K."/>
        </authorList>
    </citation>
    <scope>NUCLEOTIDE SEQUENCE [LARGE SCALE GENOMIC DNA]</scope>
    <source>
        <tissue evidence="3">Muscle</tissue>
    </source>
</reference>
<feature type="region of interest" description="Disordered" evidence="1">
    <location>
        <begin position="199"/>
        <end position="245"/>
    </location>
</feature>
<feature type="compositionally biased region" description="Gly residues" evidence="1">
    <location>
        <begin position="134"/>
        <end position="147"/>
    </location>
</feature>
<evidence type="ECO:0000256" key="2">
    <source>
        <dbReference type="SAM" id="Phobius"/>
    </source>
</evidence>
<feature type="region of interest" description="Disordered" evidence="1">
    <location>
        <begin position="20"/>
        <end position="56"/>
    </location>
</feature>
<dbReference type="Proteomes" id="UP000314294">
    <property type="component" value="Unassembled WGS sequence"/>
</dbReference>
<gene>
    <name evidence="3" type="ORF">EYF80_014802</name>
</gene>
<protein>
    <submittedName>
        <fullName evidence="3">Uncharacterized protein</fullName>
    </submittedName>
</protein>
<comment type="caution">
    <text evidence="3">The sequence shown here is derived from an EMBL/GenBank/DDBJ whole genome shotgun (WGS) entry which is preliminary data.</text>
</comment>
<feature type="region of interest" description="Disordered" evidence="1">
    <location>
        <begin position="133"/>
        <end position="155"/>
    </location>
</feature>
<dbReference type="AlphaFoldDB" id="A0A4Z2IAJ6"/>
<accession>A0A4Z2IAJ6</accession>
<evidence type="ECO:0000313" key="3">
    <source>
        <dbReference type="EMBL" id="TNN75056.1"/>
    </source>
</evidence>